<reference evidence="1" key="1">
    <citation type="journal article" date="2023" name="Science">
        <title>Genome structures resolve the early diversification of teleost fishes.</title>
        <authorList>
            <person name="Parey E."/>
            <person name="Louis A."/>
            <person name="Montfort J."/>
            <person name="Bouchez O."/>
            <person name="Roques C."/>
            <person name="Iampietro C."/>
            <person name="Lluch J."/>
            <person name="Castinel A."/>
            <person name="Donnadieu C."/>
            <person name="Desvignes T."/>
            <person name="Floi Bucao C."/>
            <person name="Jouanno E."/>
            <person name="Wen M."/>
            <person name="Mejri S."/>
            <person name="Dirks R."/>
            <person name="Jansen H."/>
            <person name="Henkel C."/>
            <person name="Chen W.J."/>
            <person name="Zahm M."/>
            <person name="Cabau C."/>
            <person name="Klopp C."/>
            <person name="Thompson A.W."/>
            <person name="Robinson-Rechavi M."/>
            <person name="Braasch I."/>
            <person name="Lecointre G."/>
            <person name="Bobe J."/>
            <person name="Postlethwait J.H."/>
            <person name="Berthelot C."/>
            <person name="Roest Crollius H."/>
            <person name="Guiguen Y."/>
        </authorList>
    </citation>
    <scope>NUCLEOTIDE SEQUENCE</scope>
    <source>
        <strain evidence="1">WJC10195</strain>
    </source>
</reference>
<accession>A0A9Q1EDF4</accession>
<dbReference type="AlphaFoldDB" id="A0A9Q1EDF4"/>
<organism evidence="1 2">
    <name type="scientific">Synaphobranchus kaupii</name>
    <name type="common">Kaup's arrowtooth eel</name>
    <dbReference type="NCBI Taxonomy" id="118154"/>
    <lineage>
        <taxon>Eukaryota</taxon>
        <taxon>Metazoa</taxon>
        <taxon>Chordata</taxon>
        <taxon>Craniata</taxon>
        <taxon>Vertebrata</taxon>
        <taxon>Euteleostomi</taxon>
        <taxon>Actinopterygii</taxon>
        <taxon>Neopterygii</taxon>
        <taxon>Teleostei</taxon>
        <taxon>Anguilliformes</taxon>
        <taxon>Synaphobranchidae</taxon>
        <taxon>Synaphobranchus</taxon>
    </lineage>
</organism>
<dbReference type="EMBL" id="JAINUF010000019">
    <property type="protein sequence ID" value="KAJ8336761.1"/>
    <property type="molecule type" value="Genomic_DNA"/>
</dbReference>
<dbReference type="Proteomes" id="UP001152622">
    <property type="component" value="Chromosome 19"/>
</dbReference>
<proteinExistence type="predicted"/>
<sequence length="115" mass="12758">MLLIPRCDKERKGVIGSRSFFFYRFVVGVQVQVALGRPSMLVGSSRELQRPALHRSPFLSLCVSLQLRLLNGANARQQHNALHVKGGAVRGLWQHRRVKGSKSGNAEVSAIPPLF</sequence>
<name>A0A9Q1EDF4_SYNKA</name>
<evidence type="ECO:0000313" key="1">
    <source>
        <dbReference type="EMBL" id="KAJ8336761.1"/>
    </source>
</evidence>
<gene>
    <name evidence="1" type="ORF">SKAU_G00379810</name>
</gene>
<evidence type="ECO:0000313" key="2">
    <source>
        <dbReference type="Proteomes" id="UP001152622"/>
    </source>
</evidence>
<keyword evidence="2" id="KW-1185">Reference proteome</keyword>
<protein>
    <submittedName>
        <fullName evidence="1">Uncharacterized protein</fullName>
    </submittedName>
</protein>
<comment type="caution">
    <text evidence="1">The sequence shown here is derived from an EMBL/GenBank/DDBJ whole genome shotgun (WGS) entry which is preliminary data.</text>
</comment>